<protein>
    <submittedName>
        <fullName evidence="2">Uncharacterized protein</fullName>
    </submittedName>
</protein>
<accession>A0ABQ0G144</accession>
<evidence type="ECO:0000313" key="2">
    <source>
        <dbReference type="EMBL" id="GAB1311483.1"/>
    </source>
</evidence>
<keyword evidence="3" id="KW-1185">Reference proteome</keyword>
<dbReference type="RefSeq" id="XP_070913216.1">
    <property type="nucleotide sequence ID" value="XM_071057115.1"/>
</dbReference>
<feature type="signal peptide" evidence="1">
    <location>
        <begin position="1"/>
        <end position="18"/>
    </location>
</feature>
<feature type="chain" id="PRO_5045670954" evidence="1">
    <location>
        <begin position="19"/>
        <end position="220"/>
    </location>
</feature>
<comment type="caution">
    <text evidence="2">The sequence shown here is derived from an EMBL/GenBank/DDBJ whole genome shotgun (WGS) entry which is preliminary data.</text>
</comment>
<reference evidence="2 3" key="1">
    <citation type="submission" date="2024-09" db="EMBL/GenBank/DDBJ databases">
        <title>Itraconazole resistance in Madurella fahalii resulting from another homologue of gene encoding cytochrome P450 14-alpha sterol demethylase (CYP51).</title>
        <authorList>
            <person name="Yoshioka I."/>
            <person name="Fahal A.H."/>
            <person name="Kaneko S."/>
            <person name="Yaguchi T."/>
        </authorList>
    </citation>
    <scope>NUCLEOTIDE SEQUENCE [LARGE SCALE GENOMIC DNA]</scope>
    <source>
        <strain evidence="2 3">IFM 68171</strain>
    </source>
</reference>
<dbReference type="EMBL" id="BAAFSV010000001">
    <property type="protein sequence ID" value="GAB1311483.1"/>
    <property type="molecule type" value="Genomic_DNA"/>
</dbReference>
<dbReference type="Proteomes" id="UP001628179">
    <property type="component" value="Unassembled WGS sequence"/>
</dbReference>
<sequence length="220" mass="23846">MHHALVPILLGVFSLVWADNTPPKPGADRRDAMSLEMVAPPPELRDVHVTAQLERRQRGPDFVGYLPHSGYWYTQTCPPGKRFGVDSDPGSPWAACCDIGATTCNFPTACRGNDVLHNSGTANCGTDHCDTITLLNSRGVAATGIHSMIGCFTGENFYDMPRTWYRNTFALTTSLPTPTTIRIRTTILATETVTQRVTVISTSNAASSYLGITQGQSISL</sequence>
<keyword evidence="1" id="KW-0732">Signal</keyword>
<evidence type="ECO:0000256" key="1">
    <source>
        <dbReference type="SAM" id="SignalP"/>
    </source>
</evidence>
<evidence type="ECO:0000313" key="3">
    <source>
        <dbReference type="Proteomes" id="UP001628179"/>
    </source>
</evidence>
<name>A0ABQ0G144_9PEZI</name>
<gene>
    <name evidence="2" type="ORF">MFIFM68171_01693</name>
</gene>
<organism evidence="2 3">
    <name type="scientific">Madurella fahalii</name>
    <dbReference type="NCBI Taxonomy" id="1157608"/>
    <lineage>
        <taxon>Eukaryota</taxon>
        <taxon>Fungi</taxon>
        <taxon>Dikarya</taxon>
        <taxon>Ascomycota</taxon>
        <taxon>Pezizomycotina</taxon>
        <taxon>Sordariomycetes</taxon>
        <taxon>Sordariomycetidae</taxon>
        <taxon>Sordariales</taxon>
        <taxon>Sordariales incertae sedis</taxon>
        <taxon>Madurella</taxon>
    </lineage>
</organism>
<dbReference type="GeneID" id="98172438"/>
<proteinExistence type="predicted"/>